<organism evidence="9 10">
    <name type="scientific">Monoraphidium neglectum</name>
    <dbReference type="NCBI Taxonomy" id="145388"/>
    <lineage>
        <taxon>Eukaryota</taxon>
        <taxon>Viridiplantae</taxon>
        <taxon>Chlorophyta</taxon>
        <taxon>core chlorophytes</taxon>
        <taxon>Chlorophyceae</taxon>
        <taxon>CS clade</taxon>
        <taxon>Sphaeropleales</taxon>
        <taxon>Selenastraceae</taxon>
        <taxon>Monoraphidium</taxon>
    </lineage>
</organism>
<reference evidence="9 10" key="1">
    <citation type="journal article" date="2013" name="BMC Genomics">
        <title>Reconstruction of the lipid metabolism for the microalga Monoraphidium neglectum from its genome sequence reveals characteristics suitable for biofuel production.</title>
        <authorList>
            <person name="Bogen C."/>
            <person name="Al-Dilaimi A."/>
            <person name="Albersmeier A."/>
            <person name="Wichmann J."/>
            <person name="Grundmann M."/>
            <person name="Rupp O."/>
            <person name="Lauersen K.J."/>
            <person name="Blifernez-Klassen O."/>
            <person name="Kalinowski J."/>
            <person name="Goesmann A."/>
            <person name="Mussgnug J.H."/>
            <person name="Kruse O."/>
        </authorList>
    </citation>
    <scope>NUCLEOTIDE SEQUENCE [LARGE SCALE GENOMIC DNA]</scope>
    <source>
        <strain evidence="9 10">SAG 48.87</strain>
    </source>
</reference>
<feature type="transmembrane region" description="Helical" evidence="8">
    <location>
        <begin position="96"/>
        <end position="115"/>
    </location>
</feature>
<evidence type="ECO:0000256" key="5">
    <source>
        <dbReference type="ARBA" id="ARBA00023034"/>
    </source>
</evidence>
<dbReference type="GO" id="GO:0046873">
    <property type="term" value="F:metal ion transmembrane transporter activity"/>
    <property type="evidence" value="ECO:0007669"/>
    <property type="project" value="InterPro"/>
</dbReference>
<accession>A0A0D2JUT3</accession>
<evidence type="ECO:0008006" key="11">
    <source>
        <dbReference type="Google" id="ProtNLM"/>
    </source>
</evidence>
<evidence type="ECO:0000256" key="2">
    <source>
        <dbReference type="ARBA" id="ARBA00004394"/>
    </source>
</evidence>
<dbReference type="EMBL" id="KK101013">
    <property type="protein sequence ID" value="KIZ02588.1"/>
    <property type="molecule type" value="Genomic_DNA"/>
</dbReference>
<evidence type="ECO:0000256" key="6">
    <source>
        <dbReference type="ARBA" id="ARBA00023136"/>
    </source>
</evidence>
<dbReference type="Proteomes" id="UP000054498">
    <property type="component" value="Unassembled WGS sequence"/>
</dbReference>
<evidence type="ECO:0000313" key="10">
    <source>
        <dbReference type="Proteomes" id="UP000054498"/>
    </source>
</evidence>
<feature type="region of interest" description="Disordered" evidence="7">
    <location>
        <begin position="166"/>
        <end position="216"/>
    </location>
</feature>
<name>A0A0D2JUT3_9CHLO</name>
<protein>
    <recommendedName>
        <fullName evidence="11">Zinc transporter ZIP9</fullName>
    </recommendedName>
</protein>
<dbReference type="RefSeq" id="XP_013901607.1">
    <property type="nucleotide sequence ID" value="XM_014046153.1"/>
</dbReference>
<dbReference type="GO" id="GO:0006829">
    <property type="term" value="P:zinc ion transport"/>
    <property type="evidence" value="ECO:0007669"/>
    <property type="project" value="InterPro"/>
</dbReference>
<evidence type="ECO:0000256" key="7">
    <source>
        <dbReference type="SAM" id="MobiDB-lite"/>
    </source>
</evidence>
<evidence type="ECO:0000256" key="1">
    <source>
        <dbReference type="ARBA" id="ARBA00004127"/>
    </source>
</evidence>
<evidence type="ECO:0000256" key="3">
    <source>
        <dbReference type="ARBA" id="ARBA00022692"/>
    </source>
</evidence>
<evidence type="ECO:0000256" key="8">
    <source>
        <dbReference type="SAM" id="Phobius"/>
    </source>
</evidence>
<keyword evidence="10" id="KW-1185">Reference proteome</keyword>
<dbReference type="STRING" id="145388.A0A0D2JUT3"/>
<dbReference type="GeneID" id="25738246"/>
<dbReference type="InterPro" id="IPR045891">
    <property type="entry name" value="ZIP9"/>
</dbReference>
<dbReference type="KEGG" id="mng:MNEG_5369"/>
<dbReference type="Pfam" id="PF02535">
    <property type="entry name" value="Zip"/>
    <property type="match status" value="1"/>
</dbReference>
<evidence type="ECO:0000256" key="4">
    <source>
        <dbReference type="ARBA" id="ARBA00022989"/>
    </source>
</evidence>
<sequence length="255" mass="24879">MQLSLSAPPSPPHTRGAVEPAALAPLLLGPAGPVLLGLIVHAAADGLAVGAAALAREPSVALTVAAAMVLHKAPVAVGLSSYLAASRWPWAATNKALLAFAAASPAAAAATTLLLSPAPAPSGGAGANVALALLLSGGTVLFAAAVHVLPEALAAAGAGHAHADAHPRLHVGKGGPPSEAAEQASHDIGDEEEQRGLLSAPLQRSGSAGGGAGGAEGGRRDVLLWVTGGMLVPLLLSSLIQHDHGHGHSHGHHNL</sequence>
<feature type="transmembrane region" description="Helical" evidence="8">
    <location>
        <begin position="62"/>
        <end position="84"/>
    </location>
</feature>
<dbReference type="GO" id="GO:0000139">
    <property type="term" value="C:Golgi membrane"/>
    <property type="evidence" value="ECO:0007669"/>
    <property type="project" value="UniProtKB-SubCell"/>
</dbReference>
<evidence type="ECO:0000313" key="9">
    <source>
        <dbReference type="EMBL" id="KIZ02588.1"/>
    </source>
</evidence>
<keyword evidence="5" id="KW-0333">Golgi apparatus</keyword>
<dbReference type="InterPro" id="IPR003689">
    <property type="entry name" value="ZIP"/>
</dbReference>
<dbReference type="PANTHER" id="PTHR16133">
    <property type="entry name" value="SOLUTE CARRIER FAMILY 39 ZINC TRANSPORTER , MEMBER 9-RELATED"/>
    <property type="match status" value="1"/>
</dbReference>
<dbReference type="PANTHER" id="PTHR16133:SF0">
    <property type="entry name" value="ZINC_IRON REGULATED TRANSPORTER-RELATED PROTEIN 102B, ISOFORM E"/>
    <property type="match status" value="1"/>
</dbReference>
<gene>
    <name evidence="9" type="ORF">MNEG_5369</name>
</gene>
<keyword evidence="3 8" id="KW-0812">Transmembrane</keyword>
<keyword evidence="6 8" id="KW-0472">Membrane</keyword>
<proteinExistence type="predicted"/>
<feature type="compositionally biased region" description="Gly residues" evidence="7">
    <location>
        <begin position="207"/>
        <end position="216"/>
    </location>
</feature>
<dbReference type="AlphaFoldDB" id="A0A0D2JUT3"/>
<keyword evidence="4 8" id="KW-1133">Transmembrane helix</keyword>
<feature type="transmembrane region" description="Helical" evidence="8">
    <location>
        <begin position="222"/>
        <end position="240"/>
    </location>
</feature>
<dbReference type="OrthoDB" id="512333at2759"/>
<comment type="subcellular location">
    <subcellularLocation>
        <location evidence="1">Endomembrane system</location>
        <topology evidence="1">Multi-pass membrane protein</topology>
    </subcellularLocation>
    <subcellularLocation>
        <location evidence="2">Golgi apparatus membrane</location>
    </subcellularLocation>
</comment>
<feature type="transmembrane region" description="Helical" evidence="8">
    <location>
        <begin position="127"/>
        <end position="149"/>
    </location>
</feature>